<feature type="domain" description="Ppx/GppA phosphatase N-terminal" evidence="1">
    <location>
        <begin position="42"/>
        <end position="289"/>
    </location>
</feature>
<dbReference type="AlphaFoldDB" id="A0A381YPF3"/>
<dbReference type="InterPro" id="IPR043129">
    <property type="entry name" value="ATPase_NBD"/>
</dbReference>
<dbReference type="InterPro" id="IPR050273">
    <property type="entry name" value="GppA/Ppx_hydrolase"/>
</dbReference>
<name>A0A381YPF3_9ZZZZ</name>
<sequence>MKVGLRFAAIDVGSNAMRLFFCRVLENGHGPTFIKESMIRMPLRLGHDAFTENIISDETCNKFVNTMHGFNSLIQAYDPISFKACATEAMRQATNGLDLVNRVREETGINLNIITGKEEASIIISTHIDRYLQTDQHCLYVDVGGGSTELTIIKNKKTLFSKSFSIGSVRLLEGQVTEDDWRMMKEWIVDKTSTVTNIKSIGSGGNINKILTLLEKSKGKSVTVQEIKSIIKKIKPFSIYDRIVKLELRPDRADVIVHAGKIYSKCMKWSGANNMIVPQVGLADGIISQLYADSRK</sequence>
<organism evidence="2">
    <name type="scientific">marine metagenome</name>
    <dbReference type="NCBI Taxonomy" id="408172"/>
    <lineage>
        <taxon>unclassified sequences</taxon>
        <taxon>metagenomes</taxon>
        <taxon>ecological metagenomes</taxon>
    </lineage>
</organism>
<dbReference type="InterPro" id="IPR003695">
    <property type="entry name" value="Ppx_GppA_N"/>
</dbReference>
<dbReference type="Gene3D" id="3.30.420.150">
    <property type="entry name" value="Exopolyphosphatase. Domain 2"/>
    <property type="match status" value="1"/>
</dbReference>
<proteinExistence type="predicted"/>
<dbReference type="PANTHER" id="PTHR30005">
    <property type="entry name" value="EXOPOLYPHOSPHATASE"/>
    <property type="match status" value="1"/>
</dbReference>
<dbReference type="SUPFAM" id="SSF53067">
    <property type="entry name" value="Actin-like ATPase domain"/>
    <property type="match status" value="2"/>
</dbReference>
<dbReference type="Gene3D" id="3.30.420.40">
    <property type="match status" value="1"/>
</dbReference>
<gene>
    <name evidence="2" type="ORF">METZ01_LOCUS131365</name>
</gene>
<accession>A0A381YPF3</accession>
<evidence type="ECO:0000313" key="2">
    <source>
        <dbReference type="EMBL" id="SVA78511.1"/>
    </source>
</evidence>
<dbReference type="EMBL" id="UINC01018647">
    <property type="protein sequence ID" value="SVA78511.1"/>
    <property type="molecule type" value="Genomic_DNA"/>
</dbReference>
<dbReference type="Pfam" id="PF02541">
    <property type="entry name" value="Ppx-GppA"/>
    <property type="match status" value="1"/>
</dbReference>
<dbReference type="PANTHER" id="PTHR30005:SF0">
    <property type="entry name" value="RETROGRADE REGULATION PROTEIN 2"/>
    <property type="match status" value="1"/>
</dbReference>
<dbReference type="CDD" id="cd24006">
    <property type="entry name" value="ASKHA_NBD_PPX_GppA"/>
    <property type="match status" value="1"/>
</dbReference>
<evidence type="ECO:0000259" key="1">
    <source>
        <dbReference type="Pfam" id="PF02541"/>
    </source>
</evidence>
<protein>
    <recommendedName>
        <fullName evidence="1">Ppx/GppA phosphatase N-terminal domain-containing protein</fullName>
    </recommendedName>
</protein>
<reference evidence="2" key="1">
    <citation type="submission" date="2018-05" db="EMBL/GenBank/DDBJ databases">
        <authorList>
            <person name="Lanie J.A."/>
            <person name="Ng W.-L."/>
            <person name="Kazmierczak K.M."/>
            <person name="Andrzejewski T.M."/>
            <person name="Davidsen T.M."/>
            <person name="Wayne K.J."/>
            <person name="Tettelin H."/>
            <person name="Glass J.I."/>
            <person name="Rusch D."/>
            <person name="Podicherti R."/>
            <person name="Tsui H.-C.T."/>
            <person name="Winkler M.E."/>
        </authorList>
    </citation>
    <scope>NUCLEOTIDE SEQUENCE</scope>
</reference>
<dbReference type="GO" id="GO:0016462">
    <property type="term" value="F:pyrophosphatase activity"/>
    <property type="evidence" value="ECO:0007669"/>
    <property type="project" value="TreeGrafter"/>
</dbReference>